<dbReference type="CDD" id="cd17536">
    <property type="entry name" value="REC_YesN-like"/>
    <property type="match status" value="1"/>
</dbReference>
<evidence type="ECO:0000313" key="8">
    <source>
        <dbReference type="Proteomes" id="UP001305702"/>
    </source>
</evidence>
<sequence>MWNVLLVEDEGFVRRSLKHLISWEEYGFRIAGEAANGEEALDLMRKQVPDLVITDIVMPVMDGLQLLNQAKQEGMASLFVMLTCMNEFEYARQALEYGASSYLLKLSMNPESLAIVLAKIRQELLRVELTRSSLEETSFQRVYQNLWHGWLDGRPSEDNVEALAEGGRTGNYETVRVASFLHGTESIPLEAFLRESGLSPGARTVVHAFRRLGHTTFFIWNPPAIASPVSARSKPALPGFWSPIAPSGQLREAWMACLSRLDSLWYGKEPVRPASRESAYDRTLIWSLERRWIKSLDQRNRDDFRCKLQEGWASLAEHEVPMPVVKECARRVDRMLSLTAGCKGMTEGELAGYVVHEDLLVRLLANMDRYGIPWDGTSSFRTGHPEIDKALEHIRRHYSQEVTLRSVASLVALDETYFSALFKRKTGYTLIHYLHKERVEQAKRLLEQTGLPVAEIADKVGFPNANYFNKIFKRWTGATPGDYRHLCR</sequence>
<dbReference type="Pfam" id="PF00072">
    <property type="entry name" value="Response_reg"/>
    <property type="match status" value="1"/>
</dbReference>
<dbReference type="SUPFAM" id="SSF52172">
    <property type="entry name" value="CheY-like"/>
    <property type="match status" value="1"/>
</dbReference>
<feature type="modified residue" description="4-aspartylphosphate" evidence="4">
    <location>
        <position position="55"/>
    </location>
</feature>
<dbReference type="SUPFAM" id="SSF46689">
    <property type="entry name" value="Homeodomain-like"/>
    <property type="match status" value="2"/>
</dbReference>
<dbReference type="InterPro" id="IPR018062">
    <property type="entry name" value="HTH_AraC-typ_CS"/>
</dbReference>
<dbReference type="GO" id="GO:0043565">
    <property type="term" value="F:sequence-specific DNA binding"/>
    <property type="evidence" value="ECO:0007669"/>
    <property type="project" value="InterPro"/>
</dbReference>
<dbReference type="RefSeq" id="WP_315607725.1">
    <property type="nucleotide sequence ID" value="NZ_CP130318.1"/>
</dbReference>
<evidence type="ECO:0000259" key="6">
    <source>
        <dbReference type="PROSITE" id="PS50110"/>
    </source>
</evidence>
<dbReference type="InterPro" id="IPR011006">
    <property type="entry name" value="CheY-like_superfamily"/>
</dbReference>
<dbReference type="GO" id="GO:0003700">
    <property type="term" value="F:DNA-binding transcription factor activity"/>
    <property type="evidence" value="ECO:0007669"/>
    <property type="project" value="InterPro"/>
</dbReference>
<evidence type="ECO:0000313" key="7">
    <source>
        <dbReference type="EMBL" id="WNQ13944.1"/>
    </source>
</evidence>
<dbReference type="InterPro" id="IPR001789">
    <property type="entry name" value="Sig_transdc_resp-reg_receiver"/>
</dbReference>
<evidence type="ECO:0000256" key="1">
    <source>
        <dbReference type="ARBA" id="ARBA00023015"/>
    </source>
</evidence>
<dbReference type="EMBL" id="CP130318">
    <property type="protein sequence ID" value="WNQ13944.1"/>
    <property type="molecule type" value="Genomic_DNA"/>
</dbReference>
<dbReference type="PRINTS" id="PR00032">
    <property type="entry name" value="HTHARAC"/>
</dbReference>
<dbReference type="SMART" id="SM00448">
    <property type="entry name" value="REC"/>
    <property type="match status" value="1"/>
</dbReference>
<dbReference type="Proteomes" id="UP001305702">
    <property type="component" value="Chromosome"/>
</dbReference>
<dbReference type="PROSITE" id="PS01124">
    <property type="entry name" value="HTH_ARAC_FAMILY_2"/>
    <property type="match status" value="1"/>
</dbReference>
<dbReference type="PROSITE" id="PS50110">
    <property type="entry name" value="RESPONSE_REGULATORY"/>
    <property type="match status" value="1"/>
</dbReference>
<keyword evidence="1" id="KW-0805">Transcription regulation</keyword>
<dbReference type="InterPro" id="IPR009057">
    <property type="entry name" value="Homeodomain-like_sf"/>
</dbReference>
<accession>A0AA96LH09</accession>
<name>A0AA96LH09_9BACL</name>
<dbReference type="KEGG" id="paun:MJA45_13275"/>
<feature type="domain" description="HTH araC/xylS-type" evidence="5">
    <location>
        <begin position="388"/>
        <end position="486"/>
    </location>
</feature>
<feature type="domain" description="Response regulatory" evidence="6">
    <location>
        <begin position="3"/>
        <end position="120"/>
    </location>
</feature>
<evidence type="ECO:0000256" key="4">
    <source>
        <dbReference type="PROSITE-ProRule" id="PRU00169"/>
    </source>
</evidence>
<gene>
    <name evidence="7" type="ORF">MJA45_13275</name>
</gene>
<reference evidence="7 8" key="1">
    <citation type="submission" date="2022-02" db="EMBL/GenBank/DDBJ databases">
        <title>Paenibacillus sp. MBLB1776 Whole Genome Shotgun Sequencing.</title>
        <authorList>
            <person name="Hwang C.Y."/>
            <person name="Cho E.-S."/>
            <person name="Seo M.-J."/>
        </authorList>
    </citation>
    <scope>NUCLEOTIDE SEQUENCE [LARGE SCALE GENOMIC DNA]</scope>
    <source>
        <strain evidence="7 8">MBLB1776</strain>
    </source>
</reference>
<organism evidence="7 8">
    <name type="scientific">Paenibacillus aurantius</name>
    <dbReference type="NCBI Taxonomy" id="2918900"/>
    <lineage>
        <taxon>Bacteria</taxon>
        <taxon>Bacillati</taxon>
        <taxon>Bacillota</taxon>
        <taxon>Bacilli</taxon>
        <taxon>Bacillales</taxon>
        <taxon>Paenibacillaceae</taxon>
        <taxon>Paenibacillus</taxon>
    </lineage>
</organism>
<dbReference type="Pfam" id="PF12833">
    <property type="entry name" value="HTH_18"/>
    <property type="match status" value="1"/>
</dbReference>
<dbReference type="AlphaFoldDB" id="A0AA96LH09"/>
<keyword evidence="2" id="KW-0238">DNA-binding</keyword>
<dbReference type="PANTHER" id="PTHR43280">
    <property type="entry name" value="ARAC-FAMILY TRANSCRIPTIONAL REGULATOR"/>
    <property type="match status" value="1"/>
</dbReference>
<dbReference type="InterPro" id="IPR020449">
    <property type="entry name" value="Tscrpt_reg_AraC-type_HTH"/>
</dbReference>
<dbReference type="GO" id="GO:0000160">
    <property type="term" value="P:phosphorelay signal transduction system"/>
    <property type="evidence" value="ECO:0007669"/>
    <property type="project" value="InterPro"/>
</dbReference>
<dbReference type="PROSITE" id="PS00041">
    <property type="entry name" value="HTH_ARAC_FAMILY_1"/>
    <property type="match status" value="1"/>
</dbReference>
<evidence type="ECO:0000256" key="2">
    <source>
        <dbReference type="ARBA" id="ARBA00023125"/>
    </source>
</evidence>
<evidence type="ECO:0000259" key="5">
    <source>
        <dbReference type="PROSITE" id="PS01124"/>
    </source>
</evidence>
<proteinExistence type="predicted"/>
<keyword evidence="8" id="KW-1185">Reference proteome</keyword>
<keyword evidence="4" id="KW-0597">Phosphoprotein</keyword>
<protein>
    <submittedName>
        <fullName evidence="7">Response regulator</fullName>
    </submittedName>
</protein>
<dbReference type="Gene3D" id="3.40.50.2300">
    <property type="match status" value="1"/>
</dbReference>
<dbReference type="SMART" id="SM00342">
    <property type="entry name" value="HTH_ARAC"/>
    <property type="match status" value="1"/>
</dbReference>
<evidence type="ECO:0000256" key="3">
    <source>
        <dbReference type="ARBA" id="ARBA00023163"/>
    </source>
</evidence>
<dbReference type="InterPro" id="IPR018060">
    <property type="entry name" value="HTH_AraC"/>
</dbReference>
<dbReference type="PANTHER" id="PTHR43280:SF28">
    <property type="entry name" value="HTH-TYPE TRANSCRIPTIONAL ACTIVATOR RHAS"/>
    <property type="match status" value="1"/>
</dbReference>
<keyword evidence="3" id="KW-0804">Transcription</keyword>
<dbReference type="Gene3D" id="1.10.10.60">
    <property type="entry name" value="Homeodomain-like"/>
    <property type="match status" value="2"/>
</dbReference>